<proteinExistence type="predicted"/>
<dbReference type="AlphaFoldDB" id="A0A402DN44"/>
<gene>
    <name evidence="2" type="ORF">CBZ_05960</name>
</gene>
<evidence type="ECO:0000313" key="3">
    <source>
        <dbReference type="Proteomes" id="UP000289954"/>
    </source>
</evidence>
<protein>
    <submittedName>
        <fullName evidence="2">Uncharacterized protein</fullName>
    </submittedName>
</protein>
<evidence type="ECO:0000256" key="1">
    <source>
        <dbReference type="SAM" id="MobiDB-lite"/>
    </source>
</evidence>
<organism evidence="2 3">
    <name type="scientific">Cellulomonas biazotea</name>
    <dbReference type="NCBI Taxonomy" id="1709"/>
    <lineage>
        <taxon>Bacteria</taxon>
        <taxon>Bacillati</taxon>
        <taxon>Actinomycetota</taxon>
        <taxon>Actinomycetes</taxon>
        <taxon>Micrococcales</taxon>
        <taxon>Cellulomonadaceae</taxon>
        <taxon>Cellulomonas</taxon>
    </lineage>
</organism>
<name>A0A402DN44_9CELL</name>
<dbReference type="EMBL" id="BIMR01000030">
    <property type="protein sequence ID" value="GCE75540.1"/>
    <property type="molecule type" value="Genomic_DNA"/>
</dbReference>
<reference evidence="2 3" key="1">
    <citation type="submission" date="2019-01" db="EMBL/GenBank/DDBJ databases">
        <title>Draft genome sequence of Cellulomonas takizawaensis strain TKZ-21.</title>
        <authorList>
            <person name="Yamamura H."/>
            <person name="Hayashi T."/>
            <person name="Hamada M."/>
            <person name="Serisawa Y."/>
            <person name="Matsuyama K."/>
            <person name="Nakagawa Y."/>
            <person name="Otoguro M."/>
            <person name="Yanagida F."/>
            <person name="Hayakawa M."/>
        </authorList>
    </citation>
    <scope>NUCLEOTIDE SEQUENCE [LARGE SCALE GENOMIC DNA]</scope>
    <source>
        <strain evidence="2 3">NBRC12680</strain>
    </source>
</reference>
<sequence length="91" mass="9496">MRSWYDFLSTSPPQTVIFSVVVPPDALSASPPPELQAVSAAMLSAAMAAVPARTPIDLFVLMLSASLRSGTASPRRLPTAPSRNCGAKSNP</sequence>
<dbReference type="Proteomes" id="UP000289954">
    <property type="component" value="Unassembled WGS sequence"/>
</dbReference>
<keyword evidence="3" id="KW-1185">Reference proteome</keyword>
<accession>A0A402DN44</accession>
<feature type="region of interest" description="Disordered" evidence="1">
    <location>
        <begin position="71"/>
        <end position="91"/>
    </location>
</feature>
<comment type="caution">
    <text evidence="2">The sequence shown here is derived from an EMBL/GenBank/DDBJ whole genome shotgun (WGS) entry which is preliminary data.</text>
</comment>
<evidence type="ECO:0000313" key="2">
    <source>
        <dbReference type="EMBL" id="GCE75540.1"/>
    </source>
</evidence>